<evidence type="ECO:0000313" key="12">
    <source>
        <dbReference type="Proteomes" id="UP000537126"/>
    </source>
</evidence>
<comment type="pathway">
    <text evidence="9">Carbohydrate biosynthesis; D-glycero-D-manno-heptose 7-phosphate biosynthesis; D-glycero-alpha-D-manno-heptose 7-phosphate and D-glycero-beta-D-manno-heptose 7-phosphate from sedoheptulose 7-phosphate: step 1/1.</text>
</comment>
<comment type="catalytic activity">
    <reaction evidence="1 9">
        <text>2 D-sedoheptulose 7-phosphate = D-glycero-alpha-D-manno-heptose 7-phosphate + D-glycero-beta-D-manno-heptose 7-phosphate</text>
        <dbReference type="Rhea" id="RHEA:27489"/>
        <dbReference type="ChEBI" id="CHEBI:57483"/>
        <dbReference type="ChEBI" id="CHEBI:60203"/>
        <dbReference type="ChEBI" id="CHEBI:60204"/>
        <dbReference type="EC" id="5.3.1.28"/>
    </reaction>
</comment>
<dbReference type="PANTHER" id="PTHR30390:SF7">
    <property type="entry name" value="PHOSPHOHEPTOSE ISOMERASE"/>
    <property type="match status" value="1"/>
</dbReference>
<keyword evidence="6 9" id="KW-0862">Zinc</keyword>
<keyword evidence="12" id="KW-1185">Reference proteome</keyword>
<dbReference type="GO" id="GO:0097367">
    <property type="term" value="F:carbohydrate derivative binding"/>
    <property type="evidence" value="ECO:0007669"/>
    <property type="project" value="InterPro"/>
</dbReference>
<dbReference type="InterPro" id="IPR004515">
    <property type="entry name" value="Phosphoheptose_Isoase"/>
</dbReference>
<evidence type="ECO:0000256" key="3">
    <source>
        <dbReference type="ARBA" id="ARBA00009894"/>
    </source>
</evidence>
<dbReference type="PANTHER" id="PTHR30390">
    <property type="entry name" value="SEDOHEPTULOSE 7-PHOSPHATE ISOMERASE / DNAA INITIATOR-ASSOCIATING FACTOR FOR REPLICATION INITIATION"/>
    <property type="match status" value="1"/>
</dbReference>
<dbReference type="NCBIfam" id="NF001628">
    <property type="entry name" value="PRK00414.1"/>
    <property type="match status" value="1"/>
</dbReference>
<feature type="binding site" evidence="9">
    <location>
        <begin position="122"/>
        <end position="124"/>
    </location>
    <ligand>
        <name>substrate</name>
    </ligand>
</feature>
<evidence type="ECO:0000256" key="7">
    <source>
        <dbReference type="ARBA" id="ARBA00023235"/>
    </source>
</evidence>
<dbReference type="EMBL" id="JAASRN010000002">
    <property type="protein sequence ID" value="NIK74201.1"/>
    <property type="molecule type" value="Genomic_DNA"/>
</dbReference>
<keyword evidence="4 9" id="KW-0963">Cytoplasm</keyword>
<dbReference type="AlphaFoldDB" id="A0A846MRZ0"/>
<dbReference type="GO" id="GO:0008270">
    <property type="term" value="F:zinc ion binding"/>
    <property type="evidence" value="ECO:0007669"/>
    <property type="project" value="UniProtKB-UniRule"/>
</dbReference>
<evidence type="ECO:0000256" key="2">
    <source>
        <dbReference type="ARBA" id="ARBA00004496"/>
    </source>
</evidence>
<dbReference type="GO" id="GO:2001061">
    <property type="term" value="P:D-glycero-D-manno-heptose 7-phosphate biosynthetic process"/>
    <property type="evidence" value="ECO:0007669"/>
    <property type="project" value="UniProtKB-UniPathway"/>
</dbReference>
<gene>
    <name evidence="9" type="primary">gmhA</name>
    <name evidence="11" type="ORF">FHS56_001714</name>
</gene>
<evidence type="ECO:0000256" key="9">
    <source>
        <dbReference type="HAMAP-Rule" id="MF_00067"/>
    </source>
</evidence>
<dbReference type="InterPro" id="IPR046348">
    <property type="entry name" value="SIS_dom_sf"/>
</dbReference>
<feature type="binding site" evidence="9">
    <location>
        <position position="68"/>
    </location>
    <ligand>
        <name>substrate</name>
    </ligand>
</feature>
<protein>
    <recommendedName>
        <fullName evidence="9">Phosphoheptose isomerase</fullName>
        <ecNumber evidence="9">5.3.1.28</ecNumber>
    </recommendedName>
    <alternativeName>
        <fullName evidence="9">Sedoheptulose 7-phosphate isomerase</fullName>
    </alternativeName>
</protein>
<reference evidence="11 12" key="1">
    <citation type="submission" date="2020-03" db="EMBL/GenBank/DDBJ databases">
        <title>Genomic Encyclopedia of Type Strains, Phase IV (KMG-IV): sequencing the most valuable type-strain genomes for metagenomic binning, comparative biology and taxonomic classification.</title>
        <authorList>
            <person name="Goeker M."/>
        </authorList>
    </citation>
    <scope>NUCLEOTIDE SEQUENCE [LARGE SCALE GENOMIC DNA]</scope>
    <source>
        <strain evidence="11 12">DSM 5718</strain>
    </source>
</reference>
<dbReference type="GO" id="GO:0005975">
    <property type="term" value="P:carbohydrate metabolic process"/>
    <property type="evidence" value="ECO:0007669"/>
    <property type="project" value="UniProtKB-UniRule"/>
</dbReference>
<dbReference type="PROSITE" id="PS51464">
    <property type="entry name" value="SIS"/>
    <property type="match status" value="1"/>
</dbReference>
<dbReference type="Pfam" id="PF13580">
    <property type="entry name" value="SIS_2"/>
    <property type="match status" value="1"/>
</dbReference>
<dbReference type="CDD" id="cd05006">
    <property type="entry name" value="SIS_GmhA"/>
    <property type="match status" value="1"/>
</dbReference>
<dbReference type="EC" id="5.3.1.28" evidence="9"/>
<comment type="function">
    <text evidence="9">Catalyzes the isomerization of sedoheptulose 7-phosphate in D-glycero-D-manno-heptose 7-phosphate.</text>
</comment>
<keyword evidence="5 9" id="KW-0479">Metal-binding</keyword>
<feature type="binding site" evidence="9">
    <location>
        <position position="183"/>
    </location>
    <ligand>
        <name>Zn(2+)</name>
        <dbReference type="ChEBI" id="CHEBI:29105"/>
    </ligand>
</feature>
<dbReference type="GO" id="GO:0008968">
    <property type="term" value="F:D-sedoheptulose 7-phosphate isomerase activity"/>
    <property type="evidence" value="ECO:0007669"/>
    <property type="project" value="UniProtKB-UniRule"/>
</dbReference>
<sequence length="200" mass="21505">MASSVEHLIVSELTTAAEVLQRFMNDPTNVQAIATAADYMVQAIRAQGKIMACGNGGSYCDALHFVEELTGRYRQDRPALPAVLLGDAAHLTCVGNDYGFEYVFSRAVEALGQPGDVLVAISTSGNSANVLRAAESAQKKGIRVIGLTGKDGGQLAQMADIALIVPYQGYADRIQEVHIKVIHLWIALIERQLGYTSLQQ</sequence>
<evidence type="ECO:0000256" key="1">
    <source>
        <dbReference type="ARBA" id="ARBA00000348"/>
    </source>
</evidence>
<dbReference type="NCBIfam" id="TIGR00441">
    <property type="entry name" value="gmhA"/>
    <property type="match status" value="1"/>
</dbReference>
<comment type="caution">
    <text evidence="11">The sequence shown here is derived from an EMBL/GenBank/DDBJ whole genome shotgun (WGS) entry which is preliminary data.</text>
</comment>
<dbReference type="GO" id="GO:0005737">
    <property type="term" value="C:cytoplasm"/>
    <property type="evidence" value="ECO:0007669"/>
    <property type="project" value="UniProtKB-SubCell"/>
</dbReference>
<feature type="binding site" evidence="9">
    <location>
        <position position="68"/>
    </location>
    <ligand>
        <name>Zn(2+)</name>
        <dbReference type="ChEBI" id="CHEBI:29105"/>
    </ligand>
</feature>
<feature type="binding site" evidence="9">
    <location>
        <position position="64"/>
    </location>
    <ligand>
        <name>Zn(2+)</name>
        <dbReference type="ChEBI" id="CHEBI:29105"/>
    </ligand>
</feature>
<evidence type="ECO:0000256" key="4">
    <source>
        <dbReference type="ARBA" id="ARBA00022490"/>
    </source>
</evidence>
<dbReference type="SUPFAM" id="SSF53697">
    <property type="entry name" value="SIS domain"/>
    <property type="match status" value="1"/>
</dbReference>
<comment type="subcellular location">
    <subcellularLocation>
        <location evidence="2 9">Cytoplasm</location>
    </subcellularLocation>
</comment>
<feature type="binding site" evidence="9">
    <location>
        <position position="127"/>
    </location>
    <ligand>
        <name>substrate</name>
    </ligand>
</feature>
<feature type="domain" description="SIS" evidence="10">
    <location>
        <begin position="40"/>
        <end position="196"/>
    </location>
</feature>
<keyword evidence="8 9" id="KW-0119">Carbohydrate metabolism</keyword>
<dbReference type="InterPro" id="IPR035461">
    <property type="entry name" value="GmhA/DiaA"/>
</dbReference>
<evidence type="ECO:0000259" key="10">
    <source>
        <dbReference type="PROSITE" id="PS51464"/>
    </source>
</evidence>
<evidence type="ECO:0000256" key="5">
    <source>
        <dbReference type="ARBA" id="ARBA00022723"/>
    </source>
</evidence>
<dbReference type="Gene3D" id="3.40.50.10490">
    <property type="entry name" value="Glucose-6-phosphate isomerase like protein, domain 1"/>
    <property type="match status" value="1"/>
</dbReference>
<proteinExistence type="inferred from homology"/>
<name>A0A846MRZ0_9BACT</name>
<dbReference type="InterPro" id="IPR050099">
    <property type="entry name" value="SIS_GmhA/DiaA_subfam"/>
</dbReference>
<comment type="miscellaneous">
    <text evidence="9">The reaction produces a racemic mixture of D-glycero-alpha-D-manno-heptose 7-phosphate and D-glycero-beta-D-manno-heptose 7-phosphate.</text>
</comment>
<organism evidence="11 12">
    <name type="scientific">Thermonema lapsum</name>
    <dbReference type="NCBI Taxonomy" id="28195"/>
    <lineage>
        <taxon>Bacteria</taxon>
        <taxon>Pseudomonadati</taxon>
        <taxon>Bacteroidota</taxon>
        <taxon>Cytophagia</taxon>
        <taxon>Cytophagales</taxon>
        <taxon>Thermonemataceae</taxon>
        <taxon>Thermonema</taxon>
    </lineage>
</organism>
<dbReference type="InterPro" id="IPR001347">
    <property type="entry name" value="SIS_dom"/>
</dbReference>
<accession>A0A846MRZ0</accession>
<dbReference type="Proteomes" id="UP000537126">
    <property type="component" value="Unassembled WGS sequence"/>
</dbReference>
<comment type="cofactor">
    <cofactor evidence="9">
        <name>Zn(2+)</name>
        <dbReference type="ChEBI" id="CHEBI:29105"/>
    </cofactor>
    <text evidence="9">Binds 1 zinc ion per subunit.</text>
</comment>
<comment type="similarity">
    <text evidence="3 9">Belongs to the SIS family. GmhA subfamily.</text>
</comment>
<dbReference type="UniPathway" id="UPA00041">
    <property type="reaction ID" value="UER00436"/>
</dbReference>
<dbReference type="RefSeq" id="WP_166919652.1">
    <property type="nucleotide sequence ID" value="NZ_JAASRN010000002.1"/>
</dbReference>
<keyword evidence="7 9" id="KW-0413">Isomerase</keyword>
<feature type="binding site" evidence="9">
    <location>
        <position position="175"/>
    </location>
    <ligand>
        <name>substrate</name>
    </ligand>
</feature>
<evidence type="ECO:0000256" key="6">
    <source>
        <dbReference type="ARBA" id="ARBA00022833"/>
    </source>
</evidence>
<feature type="binding site" evidence="9">
    <location>
        <begin position="96"/>
        <end position="97"/>
    </location>
    <ligand>
        <name>substrate</name>
    </ligand>
</feature>
<feature type="binding site" evidence="9">
    <location>
        <begin position="55"/>
        <end position="57"/>
    </location>
    <ligand>
        <name>substrate</name>
    </ligand>
</feature>
<dbReference type="HAMAP" id="MF_00067">
    <property type="entry name" value="GmhA"/>
    <property type="match status" value="1"/>
</dbReference>
<feature type="binding site" evidence="9">
    <location>
        <position position="175"/>
    </location>
    <ligand>
        <name>Zn(2+)</name>
        <dbReference type="ChEBI" id="CHEBI:29105"/>
    </ligand>
</feature>
<evidence type="ECO:0000313" key="11">
    <source>
        <dbReference type="EMBL" id="NIK74201.1"/>
    </source>
</evidence>
<evidence type="ECO:0000256" key="8">
    <source>
        <dbReference type="ARBA" id="ARBA00023277"/>
    </source>
</evidence>